<evidence type="ECO:0000313" key="1">
    <source>
        <dbReference type="EMBL" id="PNT59729.1"/>
    </source>
</evidence>
<reference evidence="1 2" key="1">
    <citation type="journal article" date="2006" name="Science">
        <title>The genome of black cottonwood, Populus trichocarpa (Torr. &amp; Gray).</title>
        <authorList>
            <person name="Tuskan G.A."/>
            <person name="Difazio S."/>
            <person name="Jansson S."/>
            <person name="Bohlmann J."/>
            <person name="Grigoriev I."/>
            <person name="Hellsten U."/>
            <person name="Putnam N."/>
            <person name="Ralph S."/>
            <person name="Rombauts S."/>
            <person name="Salamov A."/>
            <person name="Schein J."/>
            <person name="Sterck L."/>
            <person name="Aerts A."/>
            <person name="Bhalerao R.R."/>
            <person name="Bhalerao R.P."/>
            <person name="Blaudez D."/>
            <person name="Boerjan W."/>
            <person name="Brun A."/>
            <person name="Brunner A."/>
            <person name="Busov V."/>
            <person name="Campbell M."/>
            <person name="Carlson J."/>
            <person name="Chalot M."/>
            <person name="Chapman J."/>
            <person name="Chen G.L."/>
            <person name="Cooper D."/>
            <person name="Coutinho P.M."/>
            <person name="Couturier J."/>
            <person name="Covert S."/>
            <person name="Cronk Q."/>
            <person name="Cunningham R."/>
            <person name="Davis J."/>
            <person name="Degroeve S."/>
            <person name="Dejardin A."/>
            <person name="Depamphilis C."/>
            <person name="Detter J."/>
            <person name="Dirks B."/>
            <person name="Dubchak I."/>
            <person name="Duplessis S."/>
            <person name="Ehlting J."/>
            <person name="Ellis B."/>
            <person name="Gendler K."/>
            <person name="Goodstein D."/>
            <person name="Gribskov M."/>
            <person name="Grimwood J."/>
            <person name="Groover A."/>
            <person name="Gunter L."/>
            <person name="Hamberger B."/>
            <person name="Heinze B."/>
            <person name="Helariutta Y."/>
            <person name="Henrissat B."/>
            <person name="Holligan D."/>
            <person name="Holt R."/>
            <person name="Huang W."/>
            <person name="Islam-Faridi N."/>
            <person name="Jones S."/>
            <person name="Jones-Rhoades M."/>
            <person name="Jorgensen R."/>
            <person name="Joshi C."/>
            <person name="Kangasjarvi J."/>
            <person name="Karlsson J."/>
            <person name="Kelleher C."/>
            <person name="Kirkpatrick R."/>
            <person name="Kirst M."/>
            <person name="Kohler A."/>
            <person name="Kalluri U."/>
            <person name="Larimer F."/>
            <person name="Leebens-Mack J."/>
            <person name="Leple J.C."/>
            <person name="Locascio P."/>
            <person name="Lou Y."/>
            <person name="Lucas S."/>
            <person name="Martin F."/>
            <person name="Montanini B."/>
            <person name="Napoli C."/>
            <person name="Nelson D.R."/>
            <person name="Nelson C."/>
            <person name="Nieminen K."/>
            <person name="Nilsson O."/>
            <person name="Pereda V."/>
            <person name="Peter G."/>
            <person name="Philippe R."/>
            <person name="Pilate G."/>
            <person name="Poliakov A."/>
            <person name="Razumovskaya J."/>
            <person name="Richardson P."/>
            <person name="Rinaldi C."/>
            <person name="Ritland K."/>
            <person name="Rouze P."/>
            <person name="Ryaboy D."/>
            <person name="Schmutz J."/>
            <person name="Schrader J."/>
            <person name="Segerman B."/>
            <person name="Shin H."/>
            <person name="Siddiqui A."/>
            <person name="Sterky F."/>
            <person name="Terry A."/>
            <person name="Tsai C.J."/>
            <person name="Uberbacher E."/>
            <person name="Unneberg P."/>
            <person name="Vahala J."/>
            <person name="Wall K."/>
            <person name="Wessler S."/>
            <person name="Yang G."/>
            <person name="Yin T."/>
            <person name="Douglas C."/>
            <person name="Marra M."/>
            <person name="Sandberg G."/>
            <person name="Van de Peer Y."/>
            <person name="Rokhsar D."/>
        </authorList>
    </citation>
    <scope>NUCLEOTIDE SEQUENCE [LARGE SCALE GENOMIC DNA]</scope>
    <source>
        <strain evidence="2">cv. Nisqually</strain>
    </source>
</reference>
<protein>
    <submittedName>
        <fullName evidence="1">Uncharacterized protein</fullName>
    </submittedName>
</protein>
<sequence length="78" mass="8621">MQFGHQVKHLPFFPISFSKGFAPSISLFASSSHFLTPFLISLAFLSAASTSFCRPSSAKARFSFRSLNSSTKLLKQNM</sequence>
<dbReference type="AlphaFoldDB" id="A0A2K2CCH5"/>
<organism evidence="1 2">
    <name type="scientific">Populus trichocarpa</name>
    <name type="common">Western balsam poplar</name>
    <name type="synonym">Populus balsamifera subsp. trichocarpa</name>
    <dbReference type="NCBI Taxonomy" id="3694"/>
    <lineage>
        <taxon>Eukaryota</taxon>
        <taxon>Viridiplantae</taxon>
        <taxon>Streptophyta</taxon>
        <taxon>Embryophyta</taxon>
        <taxon>Tracheophyta</taxon>
        <taxon>Spermatophyta</taxon>
        <taxon>Magnoliopsida</taxon>
        <taxon>eudicotyledons</taxon>
        <taxon>Gunneridae</taxon>
        <taxon>Pentapetalae</taxon>
        <taxon>rosids</taxon>
        <taxon>fabids</taxon>
        <taxon>Malpighiales</taxon>
        <taxon>Salicaceae</taxon>
        <taxon>Saliceae</taxon>
        <taxon>Populus</taxon>
    </lineage>
</organism>
<gene>
    <name evidence="1" type="ORF">POPTR_001G426700</name>
</gene>
<dbReference type="EMBL" id="CM009290">
    <property type="protein sequence ID" value="PNT59729.1"/>
    <property type="molecule type" value="Genomic_DNA"/>
</dbReference>
<accession>A0A2K2CCH5</accession>
<keyword evidence="2" id="KW-1185">Reference proteome</keyword>
<proteinExistence type="predicted"/>
<dbReference type="InParanoid" id="A0A2K2CCH5"/>
<dbReference type="Proteomes" id="UP000006729">
    <property type="component" value="Chromosome 1"/>
</dbReference>
<name>A0A2K2CCH5_POPTR</name>
<evidence type="ECO:0000313" key="2">
    <source>
        <dbReference type="Proteomes" id="UP000006729"/>
    </source>
</evidence>